<keyword evidence="2" id="KW-1133">Transmembrane helix</keyword>
<dbReference type="Proteomes" id="UP001304895">
    <property type="component" value="Unassembled WGS sequence"/>
</dbReference>
<evidence type="ECO:0000256" key="2">
    <source>
        <dbReference type="SAM" id="Phobius"/>
    </source>
</evidence>
<accession>A0AAN6ZG60</accession>
<protein>
    <submittedName>
        <fullName evidence="3">Uncharacterized protein</fullName>
    </submittedName>
</protein>
<proteinExistence type="predicted"/>
<comment type="caution">
    <text evidence="3">The sequence shown here is derived from an EMBL/GenBank/DDBJ whole genome shotgun (WGS) entry which is preliminary data.</text>
</comment>
<evidence type="ECO:0000313" key="3">
    <source>
        <dbReference type="EMBL" id="KAK4137945.1"/>
    </source>
</evidence>
<feature type="region of interest" description="Disordered" evidence="1">
    <location>
        <begin position="1"/>
        <end position="22"/>
    </location>
</feature>
<reference evidence="3" key="1">
    <citation type="journal article" date="2023" name="Mol. Phylogenet. Evol.">
        <title>Genome-scale phylogeny and comparative genomics of the fungal order Sordariales.</title>
        <authorList>
            <person name="Hensen N."/>
            <person name="Bonometti L."/>
            <person name="Westerberg I."/>
            <person name="Brannstrom I.O."/>
            <person name="Guillou S."/>
            <person name="Cros-Aarteil S."/>
            <person name="Calhoun S."/>
            <person name="Haridas S."/>
            <person name="Kuo A."/>
            <person name="Mondo S."/>
            <person name="Pangilinan J."/>
            <person name="Riley R."/>
            <person name="LaButti K."/>
            <person name="Andreopoulos B."/>
            <person name="Lipzen A."/>
            <person name="Chen C."/>
            <person name="Yan M."/>
            <person name="Daum C."/>
            <person name="Ng V."/>
            <person name="Clum A."/>
            <person name="Steindorff A."/>
            <person name="Ohm R.A."/>
            <person name="Martin F."/>
            <person name="Silar P."/>
            <person name="Natvig D.O."/>
            <person name="Lalanne C."/>
            <person name="Gautier V."/>
            <person name="Ament-Velasquez S.L."/>
            <person name="Kruys A."/>
            <person name="Hutchinson M.I."/>
            <person name="Powell A.J."/>
            <person name="Barry K."/>
            <person name="Miller A.N."/>
            <person name="Grigoriev I.V."/>
            <person name="Debuchy R."/>
            <person name="Gladieux P."/>
            <person name="Hiltunen Thoren M."/>
            <person name="Johannesson H."/>
        </authorList>
    </citation>
    <scope>NUCLEOTIDE SEQUENCE</scope>
    <source>
        <strain evidence="3">CBS 123565</strain>
    </source>
</reference>
<organism evidence="3 4">
    <name type="scientific">Trichocladium antarcticum</name>
    <dbReference type="NCBI Taxonomy" id="1450529"/>
    <lineage>
        <taxon>Eukaryota</taxon>
        <taxon>Fungi</taxon>
        <taxon>Dikarya</taxon>
        <taxon>Ascomycota</taxon>
        <taxon>Pezizomycotina</taxon>
        <taxon>Sordariomycetes</taxon>
        <taxon>Sordariomycetidae</taxon>
        <taxon>Sordariales</taxon>
        <taxon>Chaetomiaceae</taxon>
        <taxon>Trichocladium</taxon>
    </lineage>
</organism>
<name>A0AAN6ZG60_9PEZI</name>
<dbReference type="EMBL" id="MU853402">
    <property type="protein sequence ID" value="KAK4137945.1"/>
    <property type="molecule type" value="Genomic_DNA"/>
</dbReference>
<sequence>MATSDRVDMAADEAGTPTPEGRPLPFIFPSSYAMQKQACEQRPQCCAQRGAKSIACWNRWNGLARTILVCCLSSLWSFWLLIADRRADQVARCGRKRSDVATAMAHD</sequence>
<dbReference type="AlphaFoldDB" id="A0AAN6ZG60"/>
<keyword evidence="4" id="KW-1185">Reference proteome</keyword>
<evidence type="ECO:0000313" key="4">
    <source>
        <dbReference type="Proteomes" id="UP001304895"/>
    </source>
</evidence>
<keyword evidence="2" id="KW-0472">Membrane</keyword>
<keyword evidence="2" id="KW-0812">Transmembrane</keyword>
<evidence type="ECO:0000256" key="1">
    <source>
        <dbReference type="SAM" id="MobiDB-lite"/>
    </source>
</evidence>
<feature type="transmembrane region" description="Helical" evidence="2">
    <location>
        <begin position="62"/>
        <end position="82"/>
    </location>
</feature>
<gene>
    <name evidence="3" type="ORF">BT67DRAFT_126418</name>
</gene>
<reference evidence="3" key="2">
    <citation type="submission" date="2023-05" db="EMBL/GenBank/DDBJ databases">
        <authorList>
            <consortium name="Lawrence Berkeley National Laboratory"/>
            <person name="Steindorff A."/>
            <person name="Hensen N."/>
            <person name="Bonometti L."/>
            <person name="Westerberg I."/>
            <person name="Brannstrom I.O."/>
            <person name="Guillou S."/>
            <person name="Cros-Aarteil S."/>
            <person name="Calhoun S."/>
            <person name="Haridas S."/>
            <person name="Kuo A."/>
            <person name="Mondo S."/>
            <person name="Pangilinan J."/>
            <person name="Riley R."/>
            <person name="Labutti K."/>
            <person name="Andreopoulos B."/>
            <person name="Lipzen A."/>
            <person name="Chen C."/>
            <person name="Yanf M."/>
            <person name="Daum C."/>
            <person name="Ng V."/>
            <person name="Clum A."/>
            <person name="Ohm R."/>
            <person name="Martin F."/>
            <person name="Silar P."/>
            <person name="Natvig D."/>
            <person name="Lalanne C."/>
            <person name="Gautier V."/>
            <person name="Ament-Velasquez S.L."/>
            <person name="Kruys A."/>
            <person name="Hutchinson M.I."/>
            <person name="Powell A.J."/>
            <person name="Barry K."/>
            <person name="Miller A.N."/>
            <person name="Grigoriev I.V."/>
            <person name="Debuchy R."/>
            <person name="Gladieux P."/>
            <person name="Thoren M.H."/>
            <person name="Johannesson H."/>
        </authorList>
    </citation>
    <scope>NUCLEOTIDE SEQUENCE</scope>
    <source>
        <strain evidence="3">CBS 123565</strain>
    </source>
</reference>